<dbReference type="RefSeq" id="WP_058511043.1">
    <property type="nucleotide sequence ID" value="NZ_LNYY01000019.1"/>
</dbReference>
<keyword evidence="1" id="KW-0378">Hydrolase</keyword>
<dbReference type="SUPFAM" id="SSF81606">
    <property type="entry name" value="PP2C-like"/>
    <property type="match status" value="1"/>
</dbReference>
<dbReference type="PATRIC" id="fig|947033.5.peg.2383"/>
<dbReference type="GO" id="GO:0016787">
    <property type="term" value="F:hydrolase activity"/>
    <property type="evidence" value="ECO:0007669"/>
    <property type="project" value="UniProtKB-KW"/>
</dbReference>
<protein>
    <submittedName>
        <fullName evidence="1">Phosphocholine hydrolase Lem3</fullName>
        <ecNumber evidence="1">3.1.3.-</ecNumber>
    </submittedName>
</protein>
<evidence type="ECO:0000313" key="1">
    <source>
        <dbReference type="EMBL" id="KTD69088.1"/>
    </source>
</evidence>
<evidence type="ECO:0000313" key="2">
    <source>
        <dbReference type="Proteomes" id="UP000054926"/>
    </source>
</evidence>
<reference evidence="1 2" key="1">
    <citation type="submission" date="2015-11" db="EMBL/GenBank/DDBJ databases">
        <title>Genomic analysis of 38 Legionella species identifies large and diverse effector repertoires.</title>
        <authorList>
            <person name="Burstein D."/>
            <person name="Amaro F."/>
            <person name="Zusman T."/>
            <person name="Lifshitz Z."/>
            <person name="Cohen O."/>
            <person name="Gilbert J.A."/>
            <person name="Pupko T."/>
            <person name="Shuman H.A."/>
            <person name="Segal G."/>
        </authorList>
    </citation>
    <scope>NUCLEOTIDE SEQUENCE [LARGE SCALE GENOMIC DNA]</scope>
    <source>
        <strain evidence="1 2">IMVS3376</strain>
    </source>
</reference>
<dbReference type="STRING" id="947033.Lste_2246"/>
<dbReference type="EC" id="3.1.3.-" evidence="1"/>
<dbReference type="Proteomes" id="UP000054926">
    <property type="component" value="Unassembled WGS sequence"/>
</dbReference>
<dbReference type="InterPro" id="IPR036457">
    <property type="entry name" value="PPM-type-like_dom_sf"/>
</dbReference>
<sequence>MRDKVITNKKIIFSHSVAKDHSKKLPVFLSERFYSVNQSHNSAILIGSSLAHQDHDIKHDRILDSSGAFVTTDEAGVIHGARIAVTDGLGGGAGDPKEDKEIYRVSHASCDAFLDSDEDIDTALISIGHLTSTRTDAHASMAAFTYKFKQGKRYSGEFANIGDGLIVVLDKHHKIKQTLCARHVYRGFGTWTPSSVQMYAKTSNKDNVLVRKTLELAEGDIVVSMTDGIWGELASNLISETEKQRDIDIDPQSFEALFDKLGDVPYPSSFDIAQIIASHAMAQSLRRRQTLVELIFELEQQDFQEKSIKTINEALNYLDKTGMQKTATTLRAILFQQALNDGIIYFDNVEIPLDIVMRDLKSRTVGDCSTINVTRIPYHLDELIRCFIAYPERRQVLLPQLDMTIHSEADLKAAFRRLSFEVMQSEVDSKLSDVHFEPTFKKETLDKIHTLLIHYFRLSHLLNGKMDYQKLLDHLNSYLTQEKSLEKNDITLLLSMLNDKIKPKKGFFHTLLGENQNKLYKSFYKQLESHFLSDKTDNQYQPN</sequence>
<dbReference type="EMBL" id="LNYY01000019">
    <property type="protein sequence ID" value="KTD69088.1"/>
    <property type="molecule type" value="Genomic_DNA"/>
</dbReference>
<dbReference type="OrthoDB" id="5651943at2"/>
<comment type="caution">
    <text evidence="1">The sequence shown here is derived from an EMBL/GenBank/DDBJ whole genome shotgun (WGS) entry which is preliminary data.</text>
</comment>
<dbReference type="AlphaFoldDB" id="A0A0W0ZJB9"/>
<gene>
    <name evidence="1" type="primary">lem3</name>
    <name evidence="1" type="ORF">Lste_2246</name>
</gene>
<organism evidence="1 2">
    <name type="scientific">Legionella steelei</name>
    <dbReference type="NCBI Taxonomy" id="947033"/>
    <lineage>
        <taxon>Bacteria</taxon>
        <taxon>Pseudomonadati</taxon>
        <taxon>Pseudomonadota</taxon>
        <taxon>Gammaproteobacteria</taxon>
        <taxon>Legionellales</taxon>
        <taxon>Legionellaceae</taxon>
        <taxon>Legionella</taxon>
    </lineage>
</organism>
<keyword evidence="2" id="KW-1185">Reference proteome</keyword>
<accession>A0A0W0ZJB9</accession>
<name>A0A0W0ZJB9_9GAMM</name>
<proteinExistence type="predicted"/>